<reference evidence="3" key="1">
    <citation type="submission" date="2015-06" db="EMBL/GenBank/DDBJ databases">
        <authorList>
            <person name="Bertelli C."/>
        </authorList>
    </citation>
    <scope>NUCLEOTIDE SEQUENCE [LARGE SCALE GENOMIC DNA]</scope>
    <source>
        <strain evidence="3">CRIB-30</strain>
    </source>
</reference>
<dbReference type="PANTHER" id="PTHR22946:SF0">
    <property type="entry name" value="DIENELACTONE HYDROLASE DOMAIN-CONTAINING PROTEIN"/>
    <property type="match status" value="1"/>
</dbReference>
<dbReference type="EMBL" id="CWGJ01000011">
    <property type="protein sequence ID" value="CRX38077.1"/>
    <property type="molecule type" value="Genomic_DNA"/>
</dbReference>
<name>A0A0H5DP18_9BACT</name>
<dbReference type="InterPro" id="IPR050261">
    <property type="entry name" value="FrsA_esterase"/>
</dbReference>
<dbReference type="SUPFAM" id="SSF53474">
    <property type="entry name" value="alpha/beta-Hydrolases"/>
    <property type="match status" value="1"/>
</dbReference>
<dbReference type="InterPro" id="IPR029058">
    <property type="entry name" value="AB_hydrolase_fold"/>
</dbReference>
<dbReference type="InterPro" id="IPR002925">
    <property type="entry name" value="Dienelactn_hydro"/>
</dbReference>
<dbReference type="GO" id="GO:0016787">
    <property type="term" value="F:hydrolase activity"/>
    <property type="evidence" value="ECO:0007669"/>
    <property type="project" value="UniProtKB-KW"/>
</dbReference>
<dbReference type="Gene3D" id="3.40.50.1820">
    <property type="entry name" value="alpha/beta hydrolase"/>
    <property type="match status" value="1"/>
</dbReference>
<dbReference type="AlphaFoldDB" id="A0A0H5DP18"/>
<sequence>MAIERVDYQAFDIKATGYAAYPAKATEKSPAIILAHAWRGLDDFVKEKAEMIASHGYVAFAADLYGGVEAKDDDEAFKLMSPLFVNRALLRKRFAAAFDLVKGMNRVDSNRVGAIGFCFGGAAVIELMRSGLDLKGIVSFHGVLGNQIGGLVASEEEVKTSKQCHALILHGDQDPLVTQQDIDGLKREFTQSAIDWQFHIFGNTVHAFTNPAVDNFKEGLCFDAKANKRSWKMMFDFFEEILK</sequence>
<dbReference type="Pfam" id="PF01738">
    <property type="entry name" value="DLH"/>
    <property type="match status" value="1"/>
</dbReference>
<gene>
    <name evidence="2" type="ORF">ELAC_0725</name>
</gene>
<evidence type="ECO:0000313" key="2">
    <source>
        <dbReference type="EMBL" id="CRX38077.1"/>
    </source>
</evidence>
<dbReference type="PANTHER" id="PTHR22946">
    <property type="entry name" value="DIENELACTONE HYDROLASE DOMAIN-CONTAINING PROTEIN-RELATED"/>
    <property type="match status" value="1"/>
</dbReference>
<dbReference type="OrthoDB" id="9771666at2"/>
<accession>A0A0H5DP18</accession>
<feature type="domain" description="Dienelactone hydrolase" evidence="1">
    <location>
        <begin position="17"/>
        <end position="241"/>
    </location>
</feature>
<evidence type="ECO:0000259" key="1">
    <source>
        <dbReference type="Pfam" id="PF01738"/>
    </source>
</evidence>
<protein>
    <submittedName>
        <fullName evidence="2">Dienelactone hydrolase family protein</fullName>
    </submittedName>
</protein>
<keyword evidence="3" id="KW-1185">Reference proteome</keyword>
<dbReference type="RefSeq" id="WP_158227799.1">
    <property type="nucleotide sequence ID" value="NZ_CWGJ01000011.1"/>
</dbReference>
<proteinExistence type="predicted"/>
<dbReference type="Proteomes" id="UP000220251">
    <property type="component" value="Unassembled WGS sequence"/>
</dbReference>
<evidence type="ECO:0000313" key="3">
    <source>
        <dbReference type="Proteomes" id="UP000220251"/>
    </source>
</evidence>
<organism evidence="2 3">
    <name type="scientific">Estrella lausannensis</name>
    <dbReference type="NCBI Taxonomy" id="483423"/>
    <lineage>
        <taxon>Bacteria</taxon>
        <taxon>Pseudomonadati</taxon>
        <taxon>Chlamydiota</taxon>
        <taxon>Chlamydiia</taxon>
        <taxon>Parachlamydiales</taxon>
        <taxon>Candidatus Criblamydiaceae</taxon>
        <taxon>Estrella</taxon>
    </lineage>
</organism>
<keyword evidence="2" id="KW-0378">Hydrolase</keyword>